<dbReference type="InterPro" id="IPR036188">
    <property type="entry name" value="FAD/NAD-bd_sf"/>
</dbReference>
<evidence type="ECO:0000256" key="1">
    <source>
        <dbReference type="ARBA" id="ARBA00001974"/>
    </source>
</evidence>
<accession>A0ABP7PU37</accession>
<reference evidence="9" key="1">
    <citation type="journal article" date="2019" name="Int. J. Syst. Evol. Microbiol.">
        <title>The Global Catalogue of Microorganisms (GCM) 10K type strain sequencing project: providing services to taxonomists for standard genome sequencing and annotation.</title>
        <authorList>
            <consortium name="The Broad Institute Genomics Platform"/>
            <consortium name="The Broad Institute Genome Sequencing Center for Infectious Disease"/>
            <person name="Wu L."/>
            <person name="Ma J."/>
        </authorList>
    </citation>
    <scope>NUCLEOTIDE SEQUENCE [LARGE SCALE GENOMIC DNA]</scope>
    <source>
        <strain evidence="9">JCM 16601</strain>
    </source>
</reference>
<dbReference type="GO" id="GO:0004497">
    <property type="term" value="F:monooxygenase activity"/>
    <property type="evidence" value="ECO:0007669"/>
    <property type="project" value="UniProtKB-KW"/>
</dbReference>
<keyword evidence="8" id="KW-0503">Monooxygenase</keyword>
<keyword evidence="4" id="KW-0274">FAD</keyword>
<evidence type="ECO:0000256" key="5">
    <source>
        <dbReference type="ARBA" id="ARBA00023002"/>
    </source>
</evidence>
<evidence type="ECO:0000256" key="4">
    <source>
        <dbReference type="ARBA" id="ARBA00022827"/>
    </source>
</evidence>
<dbReference type="Proteomes" id="UP001500742">
    <property type="component" value="Unassembled WGS sequence"/>
</dbReference>
<keyword evidence="5" id="KW-0560">Oxidoreductase</keyword>
<keyword evidence="9" id="KW-1185">Reference proteome</keyword>
<dbReference type="InterPro" id="IPR012941">
    <property type="entry name" value="Phe_hydrox_C_dim_dom"/>
</dbReference>
<dbReference type="RefSeq" id="WP_259095702.1">
    <property type="nucleotide sequence ID" value="NZ_BAAAZC010000013.1"/>
</dbReference>
<dbReference type="Gene3D" id="3.50.50.60">
    <property type="entry name" value="FAD/NAD(P)-binding domain"/>
    <property type="match status" value="1"/>
</dbReference>
<evidence type="ECO:0000259" key="7">
    <source>
        <dbReference type="Pfam" id="PF07976"/>
    </source>
</evidence>
<dbReference type="SUPFAM" id="SSF52833">
    <property type="entry name" value="Thioredoxin-like"/>
    <property type="match status" value="1"/>
</dbReference>
<dbReference type="Gene3D" id="3.40.30.20">
    <property type="match status" value="1"/>
</dbReference>
<feature type="domain" description="FAD-binding" evidence="6">
    <location>
        <begin position="8"/>
        <end position="345"/>
    </location>
</feature>
<dbReference type="EMBL" id="BAAAZC010000013">
    <property type="protein sequence ID" value="GAA3970164.1"/>
    <property type="molecule type" value="Genomic_DNA"/>
</dbReference>
<evidence type="ECO:0000256" key="3">
    <source>
        <dbReference type="ARBA" id="ARBA00022630"/>
    </source>
</evidence>
<evidence type="ECO:0000256" key="2">
    <source>
        <dbReference type="ARBA" id="ARBA00007801"/>
    </source>
</evidence>
<evidence type="ECO:0000313" key="8">
    <source>
        <dbReference type="EMBL" id="GAA3970164.1"/>
    </source>
</evidence>
<sequence length="548" mass="61526">MQITQQHTSVLIVGAGPSGLMMAAQLLRYGVQPIIIDNKQGPTNQSKALAVQSRSLEIYRQMGVIDKILEGGKKGGGVTFNQEGKQVAELSLDNVGEGQTAFPYILMYQQSKNERLLLDFLTLNCCPVYWNTSLLSLTQSAGQVAVQLQTGETEQILTCDWLVGADGAHSIIRKQLQIPFSGDTYQHKFYLADVKLAGKFGDKVDLFLSKKGFVGFFPMPEDACYRIVGNLPDGFDNKTDLQIEDVLPFLNAVTGQEIEIAHANWFTEYRLHHRMADKFRVQRCFLIGDAAHIHSPVGGQGMNTGLQDAYNLAWKLAGVVNGQIKASILDSYVAERMPVAKDLLNTTDRIFKMILSRNWLIGLFKKFVLPSILKTVWGKPNIRDAFFKRVSQTGISYRDSQLNLHLSQSIQIKAGDRLPYLKVFDEKKQLETDLHEWCSKPGFTMITLGKLQEIDLFTLAKWITQKYPANLNFFYLPPSVKNQQVFDAFGIKKNRKMAIIVRPDLHIGFMNDVVDIDMMDNYLQNVVGVVGGMAPDKTGDFKNYYQGA</sequence>
<protein>
    <submittedName>
        <fullName evidence="8">FAD-dependent monooxygenase</fullName>
    </submittedName>
</protein>
<evidence type="ECO:0000259" key="6">
    <source>
        <dbReference type="Pfam" id="PF01494"/>
    </source>
</evidence>
<comment type="caution">
    <text evidence="8">The sequence shown here is derived from an EMBL/GenBank/DDBJ whole genome shotgun (WGS) entry which is preliminary data.</text>
</comment>
<dbReference type="Pfam" id="PF01494">
    <property type="entry name" value="FAD_binding_3"/>
    <property type="match status" value="1"/>
</dbReference>
<gene>
    <name evidence="8" type="ORF">GCM10022210_19030</name>
</gene>
<dbReference type="InterPro" id="IPR036249">
    <property type="entry name" value="Thioredoxin-like_sf"/>
</dbReference>
<organism evidence="8 9">
    <name type="scientific">Mucilaginibacter dorajii</name>
    <dbReference type="NCBI Taxonomy" id="692994"/>
    <lineage>
        <taxon>Bacteria</taxon>
        <taxon>Pseudomonadati</taxon>
        <taxon>Bacteroidota</taxon>
        <taxon>Sphingobacteriia</taxon>
        <taxon>Sphingobacteriales</taxon>
        <taxon>Sphingobacteriaceae</taxon>
        <taxon>Mucilaginibacter</taxon>
    </lineage>
</organism>
<dbReference type="InterPro" id="IPR002938">
    <property type="entry name" value="FAD-bd"/>
</dbReference>
<dbReference type="PRINTS" id="PR00420">
    <property type="entry name" value="RNGMNOXGNASE"/>
</dbReference>
<dbReference type="PANTHER" id="PTHR43004">
    <property type="entry name" value="TRK SYSTEM POTASSIUM UPTAKE PROTEIN"/>
    <property type="match status" value="1"/>
</dbReference>
<dbReference type="Pfam" id="PF07976">
    <property type="entry name" value="Phe_hydrox_dim"/>
    <property type="match status" value="1"/>
</dbReference>
<dbReference type="InterPro" id="IPR038220">
    <property type="entry name" value="PHOX_C_sf"/>
</dbReference>
<name>A0ABP7PU37_9SPHI</name>
<dbReference type="InterPro" id="IPR050641">
    <property type="entry name" value="RIFMO-like"/>
</dbReference>
<keyword evidence="3" id="KW-0285">Flavoprotein</keyword>
<feature type="domain" description="Phenol hydroxylase-like C-terminal dimerisation" evidence="7">
    <location>
        <begin position="470"/>
        <end position="526"/>
    </location>
</feature>
<proteinExistence type="inferred from homology"/>
<evidence type="ECO:0000313" key="9">
    <source>
        <dbReference type="Proteomes" id="UP001500742"/>
    </source>
</evidence>
<dbReference type="Gene3D" id="3.30.70.2450">
    <property type="match status" value="1"/>
</dbReference>
<comment type="similarity">
    <text evidence="2">Belongs to the PheA/TfdB FAD monooxygenase family.</text>
</comment>
<dbReference type="PANTHER" id="PTHR43004:SF19">
    <property type="entry name" value="BINDING MONOOXYGENASE, PUTATIVE (JCVI)-RELATED"/>
    <property type="match status" value="1"/>
</dbReference>
<comment type="cofactor">
    <cofactor evidence="1">
        <name>FAD</name>
        <dbReference type="ChEBI" id="CHEBI:57692"/>
    </cofactor>
</comment>
<dbReference type="SUPFAM" id="SSF51905">
    <property type="entry name" value="FAD/NAD(P)-binding domain"/>
    <property type="match status" value="1"/>
</dbReference>